<evidence type="ECO:0000313" key="10">
    <source>
        <dbReference type="Proteomes" id="UP001165082"/>
    </source>
</evidence>
<dbReference type="Gene3D" id="3.10.50.40">
    <property type="match status" value="1"/>
</dbReference>
<dbReference type="PANTHER" id="PTHR11071:SF552">
    <property type="entry name" value="PEPTIDYL-PROLYL CIS-TRANS ISOMERASE CYP26-1"/>
    <property type="match status" value="1"/>
</dbReference>
<dbReference type="Proteomes" id="UP001165082">
    <property type="component" value="Unassembled WGS sequence"/>
</dbReference>
<accession>A0A9W6ZUV4</accession>
<sequence length="478" mass="52089">MASFVSGPEWTDISGDGGIMKKITKEGDKSKGTADDGMEVHAHYTGYLNDPSGDKFDSSVDRGQVFKFTVGQGQVIKGWDVTFAGMHKGEKATIVLQPDYGYGAHGSPPKIPGGSVLCFEVELIDFKEKEKEMWEMTPEEKLAKAKSIKDEATGLFKEKRFDEAAELYDSVAQYLENEDGAMDEEVEKVFVASIGNAAMCYIKCANYPSAIASASKVLKNEEGNVKCLFRRGTARMELGMLEEAKVDLMTAYKAEPKDKAIRKALATLKERKAAAKAKDKAAFGGLFGKVSMYDDQKDIKGVVIPSENNPKVFFEIEQGGESLGRVEMMVYEDIVPKTAANFIQLCTGEAGQTKDGKDMTYKGSTFHRVIKDFMIQGGDFTNGDGTGGVSIYGEKFADENFDLKHEGPGLLSMANAGPGTNGSQFFITSRDTPHLDGKHVVFGRVTEGMDIIRTIEDVEKGASDKPVVDLIIKDCGKV</sequence>
<dbReference type="SMART" id="SM00028">
    <property type="entry name" value="TPR"/>
    <property type="match status" value="3"/>
</dbReference>
<evidence type="ECO:0000259" key="8">
    <source>
        <dbReference type="PROSITE" id="PS50072"/>
    </source>
</evidence>
<feature type="domain" description="PPIase FKBP-type" evidence="7">
    <location>
        <begin position="37"/>
        <end position="127"/>
    </location>
</feature>
<evidence type="ECO:0000313" key="9">
    <source>
        <dbReference type="EMBL" id="GMH58816.1"/>
    </source>
</evidence>
<dbReference type="InterPro" id="IPR002130">
    <property type="entry name" value="Cyclophilin-type_PPIase_dom"/>
</dbReference>
<comment type="caution">
    <text evidence="9">The sequence shown here is derived from an EMBL/GenBank/DDBJ whole genome shotgun (WGS) entry which is preliminary data.</text>
</comment>
<dbReference type="InterPro" id="IPR019734">
    <property type="entry name" value="TPR_rpt"/>
</dbReference>
<keyword evidence="4 5" id="KW-0413">Isomerase</keyword>
<proteinExistence type="predicted"/>
<dbReference type="Pfam" id="PF00160">
    <property type="entry name" value="Pro_isomerase"/>
    <property type="match status" value="1"/>
</dbReference>
<gene>
    <name evidence="9" type="ORF">TrRE_jg8213</name>
</gene>
<dbReference type="AlphaFoldDB" id="A0A9W6ZUV4"/>
<evidence type="ECO:0000256" key="5">
    <source>
        <dbReference type="PROSITE-ProRule" id="PRU00277"/>
    </source>
</evidence>
<dbReference type="EC" id="5.2.1.8" evidence="2 5"/>
<dbReference type="GO" id="GO:0005737">
    <property type="term" value="C:cytoplasm"/>
    <property type="evidence" value="ECO:0007669"/>
    <property type="project" value="TreeGrafter"/>
</dbReference>
<evidence type="ECO:0000256" key="4">
    <source>
        <dbReference type="ARBA" id="ARBA00023235"/>
    </source>
</evidence>
<dbReference type="GO" id="GO:0003755">
    <property type="term" value="F:peptidyl-prolyl cis-trans isomerase activity"/>
    <property type="evidence" value="ECO:0007669"/>
    <property type="project" value="UniProtKB-KW"/>
</dbReference>
<dbReference type="PANTHER" id="PTHR11071">
    <property type="entry name" value="PEPTIDYL-PROLYL CIS-TRANS ISOMERASE"/>
    <property type="match status" value="1"/>
</dbReference>
<dbReference type="GO" id="GO:0016018">
    <property type="term" value="F:cyclosporin A binding"/>
    <property type="evidence" value="ECO:0007669"/>
    <property type="project" value="TreeGrafter"/>
</dbReference>
<dbReference type="InterPro" id="IPR020892">
    <property type="entry name" value="Cyclophilin-type_PPIase_CS"/>
</dbReference>
<dbReference type="InterPro" id="IPR011990">
    <property type="entry name" value="TPR-like_helical_dom_sf"/>
</dbReference>
<dbReference type="SUPFAM" id="SSF50891">
    <property type="entry name" value="Cyclophilin-like"/>
    <property type="match status" value="1"/>
</dbReference>
<keyword evidence="10" id="KW-1185">Reference proteome</keyword>
<dbReference type="Pfam" id="PF00254">
    <property type="entry name" value="FKBP_C"/>
    <property type="match status" value="1"/>
</dbReference>
<evidence type="ECO:0000256" key="6">
    <source>
        <dbReference type="SAM" id="MobiDB-lite"/>
    </source>
</evidence>
<feature type="domain" description="PPIase cyclophilin-type" evidence="8">
    <location>
        <begin position="313"/>
        <end position="477"/>
    </location>
</feature>
<dbReference type="EMBL" id="BRXZ01000971">
    <property type="protein sequence ID" value="GMH58816.1"/>
    <property type="molecule type" value="Genomic_DNA"/>
</dbReference>
<dbReference type="InterPro" id="IPR029000">
    <property type="entry name" value="Cyclophilin-like_dom_sf"/>
</dbReference>
<feature type="region of interest" description="Disordered" evidence="6">
    <location>
        <begin position="16"/>
        <end position="35"/>
    </location>
</feature>
<dbReference type="FunFam" id="2.40.100.10:FF:000001">
    <property type="entry name" value="Peptidyl-prolyl cis-trans isomerase"/>
    <property type="match status" value="1"/>
</dbReference>
<comment type="catalytic activity">
    <reaction evidence="1 5">
        <text>[protein]-peptidylproline (omega=180) = [protein]-peptidylproline (omega=0)</text>
        <dbReference type="Rhea" id="RHEA:16237"/>
        <dbReference type="Rhea" id="RHEA-COMP:10747"/>
        <dbReference type="Rhea" id="RHEA-COMP:10748"/>
        <dbReference type="ChEBI" id="CHEBI:83833"/>
        <dbReference type="ChEBI" id="CHEBI:83834"/>
        <dbReference type="EC" id="5.2.1.8"/>
    </reaction>
</comment>
<evidence type="ECO:0000256" key="2">
    <source>
        <dbReference type="ARBA" id="ARBA00013194"/>
    </source>
</evidence>
<evidence type="ECO:0000259" key="7">
    <source>
        <dbReference type="PROSITE" id="PS50059"/>
    </source>
</evidence>
<dbReference type="Gene3D" id="1.25.40.10">
    <property type="entry name" value="Tetratricopeptide repeat domain"/>
    <property type="match status" value="1"/>
</dbReference>
<dbReference type="SUPFAM" id="SSF54534">
    <property type="entry name" value="FKBP-like"/>
    <property type="match status" value="1"/>
</dbReference>
<protein>
    <recommendedName>
        <fullName evidence="2 5">peptidylprolyl isomerase</fullName>
        <ecNumber evidence="2 5">5.2.1.8</ecNumber>
    </recommendedName>
</protein>
<dbReference type="PROSITE" id="PS50072">
    <property type="entry name" value="CSA_PPIASE_2"/>
    <property type="match status" value="1"/>
</dbReference>
<evidence type="ECO:0000256" key="1">
    <source>
        <dbReference type="ARBA" id="ARBA00000971"/>
    </source>
</evidence>
<dbReference type="SUPFAM" id="SSF48452">
    <property type="entry name" value="TPR-like"/>
    <property type="match status" value="1"/>
</dbReference>
<feature type="compositionally biased region" description="Basic and acidic residues" evidence="6">
    <location>
        <begin position="23"/>
        <end position="35"/>
    </location>
</feature>
<keyword evidence="3 5" id="KW-0697">Rotamase</keyword>
<dbReference type="InterPro" id="IPR001179">
    <property type="entry name" value="PPIase_FKBP_dom"/>
</dbReference>
<dbReference type="FunFam" id="3.10.50.40:FF:000006">
    <property type="entry name" value="Peptidyl-prolyl cis-trans isomerase"/>
    <property type="match status" value="1"/>
</dbReference>
<evidence type="ECO:0000256" key="3">
    <source>
        <dbReference type="ARBA" id="ARBA00023110"/>
    </source>
</evidence>
<dbReference type="PROSITE" id="PS00170">
    <property type="entry name" value="CSA_PPIASE_1"/>
    <property type="match status" value="1"/>
</dbReference>
<dbReference type="GO" id="GO:0006457">
    <property type="term" value="P:protein folding"/>
    <property type="evidence" value="ECO:0007669"/>
    <property type="project" value="InterPro"/>
</dbReference>
<dbReference type="OrthoDB" id="1902587at2759"/>
<dbReference type="InterPro" id="IPR046357">
    <property type="entry name" value="PPIase_dom_sf"/>
</dbReference>
<dbReference type="PROSITE" id="PS50059">
    <property type="entry name" value="FKBP_PPIASE"/>
    <property type="match status" value="1"/>
</dbReference>
<reference evidence="9" key="1">
    <citation type="submission" date="2022-07" db="EMBL/GenBank/DDBJ databases">
        <title>Genome analysis of Parmales, a sister group of diatoms, reveals the evolutionary specialization of diatoms from phago-mixotrophs to photoautotrophs.</title>
        <authorList>
            <person name="Ban H."/>
            <person name="Sato S."/>
            <person name="Yoshikawa S."/>
            <person name="Kazumasa Y."/>
            <person name="Nakamura Y."/>
            <person name="Ichinomiya M."/>
            <person name="Saitoh K."/>
            <person name="Sato N."/>
            <person name="Blanc-Mathieu R."/>
            <person name="Endo H."/>
            <person name="Kuwata A."/>
            <person name="Ogata H."/>
        </authorList>
    </citation>
    <scope>NUCLEOTIDE SEQUENCE</scope>
</reference>
<dbReference type="PRINTS" id="PR00153">
    <property type="entry name" value="CSAPPISMRASE"/>
</dbReference>
<dbReference type="Gene3D" id="2.40.100.10">
    <property type="entry name" value="Cyclophilin-like"/>
    <property type="match status" value="1"/>
</dbReference>
<name>A0A9W6ZUV4_9STRA</name>
<organism evidence="9 10">
    <name type="scientific">Triparma retinervis</name>
    <dbReference type="NCBI Taxonomy" id="2557542"/>
    <lineage>
        <taxon>Eukaryota</taxon>
        <taxon>Sar</taxon>
        <taxon>Stramenopiles</taxon>
        <taxon>Ochrophyta</taxon>
        <taxon>Bolidophyceae</taxon>
        <taxon>Parmales</taxon>
        <taxon>Triparmaceae</taxon>
        <taxon>Triparma</taxon>
    </lineage>
</organism>